<comment type="caution">
    <text evidence="2">The sequence shown here is derived from an EMBL/GenBank/DDBJ whole genome shotgun (WGS) entry which is preliminary data.</text>
</comment>
<proteinExistence type="predicted"/>
<keyword evidence="1" id="KW-0812">Transmembrane</keyword>
<dbReference type="EMBL" id="JAVXUO010002520">
    <property type="protein sequence ID" value="KAK2972498.1"/>
    <property type="molecule type" value="Genomic_DNA"/>
</dbReference>
<dbReference type="AlphaFoldDB" id="A0AA88QM57"/>
<evidence type="ECO:0008006" key="4">
    <source>
        <dbReference type="Google" id="ProtNLM"/>
    </source>
</evidence>
<evidence type="ECO:0000256" key="1">
    <source>
        <dbReference type="SAM" id="Phobius"/>
    </source>
</evidence>
<dbReference type="Proteomes" id="UP001187471">
    <property type="component" value="Unassembled WGS sequence"/>
</dbReference>
<name>A0AA88QM57_9ASTE</name>
<evidence type="ECO:0000313" key="2">
    <source>
        <dbReference type="EMBL" id="KAK2972498.1"/>
    </source>
</evidence>
<dbReference type="PANTHER" id="PTHR47212">
    <property type="entry name" value="ADHESIN-LIKE PROTEIN, PUTATIVE (DUF3741)-RELATED"/>
    <property type="match status" value="1"/>
</dbReference>
<accession>A0AA88QM57</accession>
<feature type="transmembrane region" description="Helical" evidence="1">
    <location>
        <begin position="28"/>
        <end position="47"/>
    </location>
</feature>
<evidence type="ECO:0000313" key="3">
    <source>
        <dbReference type="Proteomes" id="UP001187471"/>
    </source>
</evidence>
<keyword evidence="3" id="KW-1185">Reference proteome</keyword>
<dbReference type="PANTHER" id="PTHR47212:SF4">
    <property type="entry name" value="ADHESIN-LIKE PROTEIN, PUTATIVE (DUF3741)-RELATED"/>
    <property type="match status" value="1"/>
</dbReference>
<reference evidence="2" key="1">
    <citation type="submission" date="2022-12" db="EMBL/GenBank/DDBJ databases">
        <title>Draft genome assemblies for two species of Escallonia (Escalloniales).</title>
        <authorList>
            <person name="Chanderbali A."/>
            <person name="Dervinis C."/>
            <person name="Anghel I."/>
            <person name="Soltis D."/>
            <person name="Soltis P."/>
            <person name="Zapata F."/>
        </authorList>
    </citation>
    <scope>NUCLEOTIDE SEQUENCE</scope>
    <source>
        <strain evidence="2">UCBG92.1500</strain>
        <tissue evidence="2">Leaf</tissue>
    </source>
</reference>
<gene>
    <name evidence="2" type="ORF">RJ640_002309</name>
</gene>
<keyword evidence="1" id="KW-1133">Transmembrane helix</keyword>
<sequence length="168" mass="19096">MGNPQTLFSSMESSVYDDDGGGHGGGPATSTSLGAAYLFLFLLVLWISRVQHVRSCILEGELDEQKLLRSKDHQTLMAKRSRKRLLQYEKDQAGCIWGFIGIFDFRYGRSTRKLLSDRRRGSKHPVGAGFSRTKVKTLESSHEKYQGIEVKVLAIVRDSIHRYWGRIF</sequence>
<organism evidence="2 3">
    <name type="scientific">Escallonia rubra</name>
    <dbReference type="NCBI Taxonomy" id="112253"/>
    <lineage>
        <taxon>Eukaryota</taxon>
        <taxon>Viridiplantae</taxon>
        <taxon>Streptophyta</taxon>
        <taxon>Embryophyta</taxon>
        <taxon>Tracheophyta</taxon>
        <taxon>Spermatophyta</taxon>
        <taxon>Magnoliopsida</taxon>
        <taxon>eudicotyledons</taxon>
        <taxon>Gunneridae</taxon>
        <taxon>Pentapetalae</taxon>
        <taxon>asterids</taxon>
        <taxon>campanulids</taxon>
        <taxon>Escalloniales</taxon>
        <taxon>Escalloniaceae</taxon>
        <taxon>Escallonia</taxon>
    </lineage>
</organism>
<keyword evidence="1" id="KW-0472">Membrane</keyword>
<protein>
    <recommendedName>
        <fullName evidence="4">Transmembrane protein</fullName>
    </recommendedName>
</protein>